<dbReference type="InterPro" id="IPR036388">
    <property type="entry name" value="WH-like_DNA-bd_sf"/>
</dbReference>
<comment type="caution">
    <text evidence="1">The sequence shown here is derived from an EMBL/GenBank/DDBJ whole genome shotgun (WGS) entry which is preliminary data.</text>
</comment>
<dbReference type="GO" id="GO:0005829">
    <property type="term" value="C:cytosol"/>
    <property type="evidence" value="ECO:0007669"/>
    <property type="project" value="TreeGrafter"/>
</dbReference>
<dbReference type="InterPro" id="IPR036390">
    <property type="entry name" value="WH_DNA-bd_sf"/>
</dbReference>
<dbReference type="Proteomes" id="UP000481583">
    <property type="component" value="Unassembled WGS sequence"/>
</dbReference>
<evidence type="ECO:0000313" key="1">
    <source>
        <dbReference type="EMBL" id="NGN64303.1"/>
    </source>
</evidence>
<gene>
    <name evidence="1" type="ORF">G5C51_10355</name>
</gene>
<name>A0A6G4TWV9_9ACTN</name>
<dbReference type="AlphaFoldDB" id="A0A6G4TWV9"/>
<sequence length="150" mass="16180">MMAVSTRTAVAAHALTFLAGREADGLQSSARIAESLESNPVLVRRVLGQLRSKGLVDAVEGSGGGWRLAKPAAEISLLDTYAAVEDDLTLLPTHAHPPSRNCAVGRHMQSLLEEEFCAARRAMERQLAETSIADMHRRIQRRESAPPISG</sequence>
<dbReference type="PANTHER" id="PTHR33221:SF15">
    <property type="entry name" value="HTH-TYPE TRANSCRIPTIONAL REGULATOR YWGB-RELATED"/>
    <property type="match status" value="1"/>
</dbReference>
<dbReference type="PROSITE" id="PS51197">
    <property type="entry name" value="HTH_RRF2_2"/>
    <property type="match status" value="1"/>
</dbReference>
<dbReference type="Pfam" id="PF02082">
    <property type="entry name" value="Rrf2"/>
    <property type="match status" value="1"/>
</dbReference>
<keyword evidence="2" id="KW-1185">Reference proteome</keyword>
<dbReference type="SUPFAM" id="SSF46785">
    <property type="entry name" value="Winged helix' DNA-binding domain"/>
    <property type="match status" value="1"/>
</dbReference>
<reference evidence="1 2" key="1">
    <citation type="submission" date="2020-02" db="EMBL/GenBank/DDBJ databases">
        <title>Whole-genome analyses of novel actinobacteria.</title>
        <authorList>
            <person name="Sahin N."/>
        </authorList>
    </citation>
    <scope>NUCLEOTIDE SEQUENCE [LARGE SCALE GENOMIC DNA]</scope>
    <source>
        <strain evidence="1 2">A7024</strain>
    </source>
</reference>
<dbReference type="PANTHER" id="PTHR33221">
    <property type="entry name" value="WINGED HELIX-TURN-HELIX TRANSCRIPTIONAL REGULATOR, RRF2 FAMILY"/>
    <property type="match status" value="1"/>
</dbReference>
<accession>A0A6G4TWV9</accession>
<dbReference type="Gene3D" id="1.10.10.10">
    <property type="entry name" value="Winged helix-like DNA-binding domain superfamily/Winged helix DNA-binding domain"/>
    <property type="match status" value="1"/>
</dbReference>
<organism evidence="1 2">
    <name type="scientific">Streptomyces coryli</name>
    <dbReference type="NCBI Taxonomy" id="1128680"/>
    <lineage>
        <taxon>Bacteria</taxon>
        <taxon>Bacillati</taxon>
        <taxon>Actinomycetota</taxon>
        <taxon>Actinomycetes</taxon>
        <taxon>Kitasatosporales</taxon>
        <taxon>Streptomycetaceae</taxon>
        <taxon>Streptomyces</taxon>
    </lineage>
</organism>
<dbReference type="GO" id="GO:0003700">
    <property type="term" value="F:DNA-binding transcription factor activity"/>
    <property type="evidence" value="ECO:0007669"/>
    <property type="project" value="TreeGrafter"/>
</dbReference>
<dbReference type="InterPro" id="IPR000944">
    <property type="entry name" value="Tscrpt_reg_Rrf2"/>
</dbReference>
<dbReference type="EMBL" id="JAAKZV010000031">
    <property type="protein sequence ID" value="NGN64303.1"/>
    <property type="molecule type" value="Genomic_DNA"/>
</dbReference>
<evidence type="ECO:0000313" key="2">
    <source>
        <dbReference type="Proteomes" id="UP000481583"/>
    </source>
</evidence>
<protein>
    <submittedName>
        <fullName evidence="1">Rrf2 family transcriptional regulator</fullName>
    </submittedName>
</protein>
<proteinExistence type="predicted"/>